<gene>
    <name evidence="1" type="ORF">SAMN04487969_11962</name>
</gene>
<name>A0A1I2H2E2_9BACL</name>
<dbReference type="EMBL" id="FONN01000019">
    <property type="protein sequence ID" value="SFF22986.1"/>
    <property type="molecule type" value="Genomic_DNA"/>
</dbReference>
<protein>
    <submittedName>
        <fullName evidence="1">Uncharacterized protein</fullName>
    </submittedName>
</protein>
<proteinExistence type="predicted"/>
<keyword evidence="2" id="KW-1185">Reference proteome</keyword>
<sequence length="85" mass="9745">MGKYRKKPVVIDAFRWTGGLDQSEDPEWIVNRIRMGQVSFSNGRMFIKTLEGVMEAQPGDYIIRGVQGEIYPCKPDIFEATYEAL</sequence>
<dbReference type="OrthoDB" id="121684at2"/>
<evidence type="ECO:0000313" key="2">
    <source>
        <dbReference type="Proteomes" id="UP000183410"/>
    </source>
</evidence>
<organism evidence="1 2">
    <name type="scientific">Paenibacillus algorifonticola</name>
    <dbReference type="NCBI Taxonomy" id="684063"/>
    <lineage>
        <taxon>Bacteria</taxon>
        <taxon>Bacillati</taxon>
        <taxon>Bacillota</taxon>
        <taxon>Bacilli</taxon>
        <taxon>Bacillales</taxon>
        <taxon>Paenibacillaceae</taxon>
        <taxon>Paenibacillus</taxon>
    </lineage>
</organism>
<dbReference type="AlphaFoldDB" id="A0A1I2H2E2"/>
<accession>A0A1I2H2E2</accession>
<dbReference type="Proteomes" id="UP000183410">
    <property type="component" value="Unassembled WGS sequence"/>
</dbReference>
<reference evidence="2" key="1">
    <citation type="submission" date="2016-10" db="EMBL/GenBank/DDBJ databases">
        <authorList>
            <person name="Varghese N."/>
            <person name="Submissions S."/>
        </authorList>
    </citation>
    <scope>NUCLEOTIDE SEQUENCE [LARGE SCALE GENOMIC DNA]</scope>
    <source>
        <strain evidence="2">CGMCC 1.10223</strain>
    </source>
</reference>
<evidence type="ECO:0000313" key="1">
    <source>
        <dbReference type="EMBL" id="SFF22986.1"/>
    </source>
</evidence>
<dbReference type="RefSeq" id="WP_046233683.1">
    <property type="nucleotide sequence ID" value="NZ_FONN01000019.1"/>
</dbReference>